<evidence type="ECO:0000313" key="6">
    <source>
        <dbReference type="EMBL" id="TGC11147.1"/>
    </source>
</evidence>
<dbReference type="SUPFAM" id="SSF54862">
    <property type="entry name" value="4Fe-4S ferredoxins"/>
    <property type="match status" value="1"/>
</dbReference>
<dbReference type="PANTHER" id="PTHR43687">
    <property type="entry name" value="ADENYLYLSULFATE REDUCTASE, BETA SUBUNIT"/>
    <property type="match status" value="1"/>
</dbReference>
<evidence type="ECO:0000256" key="3">
    <source>
        <dbReference type="ARBA" id="ARBA00023004"/>
    </source>
</evidence>
<reference evidence="6 7" key="1">
    <citation type="submission" date="2017-11" db="EMBL/GenBank/DDBJ databases">
        <title>Isolation and Characterization of Methanogenic Archaea from Saline Meromictic Lake at Siberia.</title>
        <authorList>
            <person name="Shen Y."/>
            <person name="Huang H.-H."/>
            <person name="Lai M.-C."/>
            <person name="Chen S.-C."/>
        </authorList>
    </citation>
    <scope>NUCLEOTIDE SEQUENCE [LARGE SCALE GENOMIC DNA]</scope>
    <source>
        <strain evidence="6 7">SY-01</strain>
    </source>
</reference>
<dbReference type="GO" id="GO:0016491">
    <property type="term" value="F:oxidoreductase activity"/>
    <property type="evidence" value="ECO:0007669"/>
    <property type="project" value="UniProtKB-ARBA"/>
</dbReference>
<keyword evidence="2" id="KW-0479">Metal-binding</keyword>
<keyword evidence="3" id="KW-0408">Iron</keyword>
<gene>
    <name evidence="6" type="ORF">CUN85_03135</name>
</gene>
<protein>
    <submittedName>
        <fullName evidence="6">Ferredoxin</fullName>
    </submittedName>
</protein>
<dbReference type="PROSITE" id="PS00198">
    <property type="entry name" value="4FE4S_FER_1"/>
    <property type="match status" value="1"/>
</dbReference>
<dbReference type="InterPro" id="IPR017900">
    <property type="entry name" value="4Fe4S_Fe_S_CS"/>
</dbReference>
<dbReference type="OrthoDB" id="5583at2157"/>
<evidence type="ECO:0000256" key="4">
    <source>
        <dbReference type="ARBA" id="ARBA00023014"/>
    </source>
</evidence>
<dbReference type="Gene3D" id="3.30.70.20">
    <property type="match status" value="1"/>
</dbReference>
<sequence length="58" mass="5809">MVAIITVSECVGCGTCLDECPAEAITLNGDNIAVVDAGECLDCGACVDVCPTDAIAME</sequence>
<proteinExistence type="predicted"/>
<dbReference type="EMBL" id="PGGK01000002">
    <property type="protein sequence ID" value="TGC11147.1"/>
    <property type="molecule type" value="Genomic_DNA"/>
</dbReference>
<dbReference type="InterPro" id="IPR050572">
    <property type="entry name" value="Fe-S_Ferredoxin"/>
</dbReference>
<dbReference type="PANTHER" id="PTHR43687:SF1">
    <property type="entry name" value="FERREDOXIN III"/>
    <property type="match status" value="1"/>
</dbReference>
<dbReference type="AlphaFoldDB" id="A0A4E0QD23"/>
<dbReference type="RefSeq" id="WP_135388853.1">
    <property type="nucleotide sequence ID" value="NZ_PGGK01000002.1"/>
</dbReference>
<feature type="domain" description="4Fe-4S ferredoxin-type" evidence="5">
    <location>
        <begin position="1"/>
        <end position="30"/>
    </location>
</feature>
<dbReference type="PROSITE" id="PS51379">
    <property type="entry name" value="4FE4S_FER_2"/>
    <property type="match status" value="2"/>
</dbReference>
<comment type="caution">
    <text evidence="6">The sequence shown here is derived from an EMBL/GenBank/DDBJ whole genome shotgun (WGS) entry which is preliminary data.</text>
</comment>
<dbReference type="Pfam" id="PF14697">
    <property type="entry name" value="Fer4_21"/>
    <property type="match status" value="1"/>
</dbReference>
<evidence type="ECO:0000256" key="1">
    <source>
        <dbReference type="ARBA" id="ARBA00022485"/>
    </source>
</evidence>
<evidence type="ECO:0000313" key="7">
    <source>
        <dbReference type="Proteomes" id="UP000297295"/>
    </source>
</evidence>
<dbReference type="GO" id="GO:0051539">
    <property type="term" value="F:4 iron, 4 sulfur cluster binding"/>
    <property type="evidence" value="ECO:0007669"/>
    <property type="project" value="UniProtKB-KW"/>
</dbReference>
<name>A0A4E0QD23_9EURY</name>
<keyword evidence="7" id="KW-1185">Reference proteome</keyword>
<feature type="domain" description="4Fe-4S ferredoxin-type" evidence="5">
    <location>
        <begin position="31"/>
        <end position="58"/>
    </location>
</feature>
<keyword evidence="1" id="KW-0004">4Fe-4S</keyword>
<accession>A0A4E0QD23</accession>
<dbReference type="InterPro" id="IPR017896">
    <property type="entry name" value="4Fe4S_Fe-S-bd"/>
</dbReference>
<organism evidence="6 7">
    <name type="scientific">Methanolobus halotolerans</name>
    <dbReference type="NCBI Taxonomy" id="2052935"/>
    <lineage>
        <taxon>Archaea</taxon>
        <taxon>Methanobacteriati</taxon>
        <taxon>Methanobacteriota</taxon>
        <taxon>Stenosarchaea group</taxon>
        <taxon>Methanomicrobia</taxon>
        <taxon>Methanosarcinales</taxon>
        <taxon>Methanosarcinaceae</taxon>
        <taxon>Methanolobus</taxon>
    </lineage>
</organism>
<evidence type="ECO:0000259" key="5">
    <source>
        <dbReference type="PROSITE" id="PS51379"/>
    </source>
</evidence>
<keyword evidence="4" id="KW-0411">Iron-sulfur</keyword>
<evidence type="ECO:0000256" key="2">
    <source>
        <dbReference type="ARBA" id="ARBA00022723"/>
    </source>
</evidence>
<dbReference type="Proteomes" id="UP000297295">
    <property type="component" value="Unassembled WGS sequence"/>
</dbReference>
<dbReference type="GO" id="GO:0046872">
    <property type="term" value="F:metal ion binding"/>
    <property type="evidence" value="ECO:0007669"/>
    <property type="project" value="UniProtKB-KW"/>
</dbReference>